<accession>A0A7S7NVG1</accession>
<dbReference type="GO" id="GO:0005886">
    <property type="term" value="C:plasma membrane"/>
    <property type="evidence" value="ECO:0007669"/>
    <property type="project" value="UniProtKB-SubCell"/>
</dbReference>
<dbReference type="InterPro" id="IPR010131">
    <property type="entry name" value="MdtP/NodT-like"/>
</dbReference>
<name>A0A7S7NVG1_PALFE</name>
<keyword evidence="2" id="KW-0812">Transmembrane</keyword>
<evidence type="ECO:0000256" key="2">
    <source>
        <dbReference type="RuleBase" id="RU362097"/>
    </source>
</evidence>
<dbReference type="GO" id="GO:0015562">
    <property type="term" value="F:efflux transmembrane transporter activity"/>
    <property type="evidence" value="ECO:0007669"/>
    <property type="project" value="InterPro"/>
</dbReference>
<feature type="compositionally biased region" description="Polar residues" evidence="4">
    <location>
        <begin position="105"/>
        <end position="119"/>
    </location>
</feature>
<dbReference type="NCBIfam" id="TIGR01845">
    <property type="entry name" value="outer_NodT"/>
    <property type="match status" value="1"/>
</dbReference>
<dbReference type="RefSeq" id="WP_194452199.1">
    <property type="nucleotide sequence ID" value="NZ_CP063849.1"/>
</dbReference>
<dbReference type="InterPro" id="IPR003423">
    <property type="entry name" value="OMP_efflux"/>
</dbReference>
<keyword evidence="2" id="KW-1134">Transmembrane beta strand</keyword>
<evidence type="ECO:0000313" key="5">
    <source>
        <dbReference type="EMBL" id="QOY90537.1"/>
    </source>
</evidence>
<proteinExistence type="inferred from homology"/>
<dbReference type="SUPFAM" id="SSF56954">
    <property type="entry name" value="Outer membrane efflux proteins (OEP)"/>
    <property type="match status" value="1"/>
</dbReference>
<dbReference type="EMBL" id="CP063849">
    <property type="protein sequence ID" value="QOY90537.1"/>
    <property type="molecule type" value="Genomic_DNA"/>
</dbReference>
<sequence length="492" mass="53560">MTRRYAVPAVAALFLLAGCAVGPKYRAPVVKTPEAFSEMQGQKPAADVAALADWWRTFHDQKLSSLVERAIGSNLDVKVAKARLLEARATFKNTQASKRLPAGNANFNYSRSRTSSDNPQIPKLGGGTLIPTTYSSYQSYLDASYELDLFGGVRHQIEAASADAQSYEDSLRNTLVSAVAEVSRDYLQLRQYQEQLAVARRTEATRKDTLRITEVRYKAGLVTDLDVANAAASLSQTQASIPTLEASAAQMIHAISVLLGENPATLTPELNEAGGIPASPSEIPVGLPSDLLRRRPDIRQAERNLAAATARVGVQVASLFPSISLTAQYGGQTGDALHLANAAARFYTLGPQIKWGLLNYPATKANIRTYEARRDQQYLTYQKSVLTAFQDVENALTSHRADQQRLAALEQQVSQLQKAATLALNRYTHGLTNFLDVLDAQRSLNTAEDSVVQSRAAVNIDLVSVYKALGGGWEQNDPVADSRIGRRQDVSR</sequence>
<gene>
    <name evidence="5" type="ORF">IRI77_11475</name>
</gene>
<dbReference type="PANTHER" id="PTHR30203:SF25">
    <property type="entry name" value="OUTER MEMBRANE PROTEIN-RELATED"/>
    <property type="match status" value="1"/>
</dbReference>
<reference evidence="5 6" key="1">
    <citation type="submission" date="2020-10" db="EMBL/GenBank/DDBJ databases">
        <title>Complete genome sequence of Paludibaculum fermentans P105T, a facultatively anaerobic acidobacterium capable of dissimilatory Fe(III) reduction.</title>
        <authorList>
            <person name="Dedysh S.N."/>
            <person name="Beletsky A.V."/>
            <person name="Kulichevskaya I.S."/>
            <person name="Mardanov A.V."/>
            <person name="Ravin N.V."/>
        </authorList>
    </citation>
    <scope>NUCLEOTIDE SEQUENCE [LARGE SCALE GENOMIC DNA]</scope>
    <source>
        <strain evidence="5 6">P105</strain>
    </source>
</reference>
<comment type="similarity">
    <text evidence="1 2">Belongs to the outer membrane factor (OMF) (TC 1.B.17) family.</text>
</comment>
<dbReference type="Proteomes" id="UP000593892">
    <property type="component" value="Chromosome"/>
</dbReference>
<dbReference type="Gene3D" id="1.20.1600.10">
    <property type="entry name" value="Outer membrane efflux proteins (OEP)"/>
    <property type="match status" value="1"/>
</dbReference>
<keyword evidence="6" id="KW-1185">Reference proteome</keyword>
<organism evidence="5 6">
    <name type="scientific">Paludibaculum fermentans</name>
    <dbReference type="NCBI Taxonomy" id="1473598"/>
    <lineage>
        <taxon>Bacteria</taxon>
        <taxon>Pseudomonadati</taxon>
        <taxon>Acidobacteriota</taxon>
        <taxon>Terriglobia</taxon>
        <taxon>Bryobacterales</taxon>
        <taxon>Bryobacteraceae</taxon>
        <taxon>Paludibaculum</taxon>
    </lineage>
</organism>
<keyword evidence="3" id="KW-0175">Coiled coil</keyword>
<keyword evidence="2" id="KW-0564">Palmitate</keyword>
<keyword evidence="2" id="KW-0472">Membrane</keyword>
<evidence type="ECO:0000256" key="3">
    <source>
        <dbReference type="SAM" id="Coils"/>
    </source>
</evidence>
<dbReference type="PANTHER" id="PTHR30203">
    <property type="entry name" value="OUTER MEMBRANE CATION EFFLUX PROTEIN"/>
    <property type="match status" value="1"/>
</dbReference>
<dbReference type="Pfam" id="PF02321">
    <property type="entry name" value="OEP"/>
    <property type="match status" value="2"/>
</dbReference>
<feature type="region of interest" description="Disordered" evidence="4">
    <location>
        <begin position="102"/>
        <end position="124"/>
    </location>
</feature>
<dbReference type="KEGG" id="pfer:IRI77_11475"/>
<evidence type="ECO:0000313" key="6">
    <source>
        <dbReference type="Proteomes" id="UP000593892"/>
    </source>
</evidence>
<evidence type="ECO:0000256" key="1">
    <source>
        <dbReference type="ARBA" id="ARBA00007613"/>
    </source>
</evidence>
<comment type="subcellular location">
    <subcellularLocation>
        <location evidence="2">Cell membrane</location>
        <topology evidence="2">Lipid-anchor</topology>
    </subcellularLocation>
</comment>
<dbReference type="AlphaFoldDB" id="A0A7S7NVG1"/>
<protein>
    <submittedName>
        <fullName evidence="5">Efflux transporter outer membrane subunit</fullName>
    </submittedName>
</protein>
<dbReference type="Gene3D" id="2.20.200.10">
    <property type="entry name" value="Outer membrane efflux proteins (OEP)"/>
    <property type="match status" value="1"/>
</dbReference>
<keyword evidence="2" id="KW-0449">Lipoprotein</keyword>
<evidence type="ECO:0000256" key="4">
    <source>
        <dbReference type="SAM" id="MobiDB-lite"/>
    </source>
</evidence>
<feature type="coiled-coil region" evidence="3">
    <location>
        <begin position="392"/>
        <end position="426"/>
    </location>
</feature>
<dbReference type="PROSITE" id="PS51257">
    <property type="entry name" value="PROKAR_LIPOPROTEIN"/>
    <property type="match status" value="1"/>
</dbReference>